<dbReference type="PANTHER" id="PTHR43850:SF2">
    <property type="entry name" value="ABC TRANSPORTER ATP-BINDING PROTEIN MA_4021-RELATED"/>
    <property type="match status" value="1"/>
</dbReference>
<keyword evidence="12" id="KW-1185">Reference proteome</keyword>
<dbReference type="GO" id="GO:0016887">
    <property type="term" value="F:ATP hydrolysis activity"/>
    <property type="evidence" value="ECO:0007669"/>
    <property type="project" value="InterPro"/>
</dbReference>
<accession>A0B5C0</accession>
<evidence type="ECO:0000256" key="3">
    <source>
        <dbReference type="ARBA" id="ARBA00022448"/>
    </source>
</evidence>
<organism evidence="11 12">
    <name type="scientific">Methanothrix thermoacetophila (strain DSM 6194 / JCM 14653 / NBRC 101360 / PT)</name>
    <name type="common">Methanosaeta thermophila</name>
    <dbReference type="NCBI Taxonomy" id="349307"/>
    <lineage>
        <taxon>Archaea</taxon>
        <taxon>Methanobacteriati</taxon>
        <taxon>Methanobacteriota</taxon>
        <taxon>Stenosarchaea group</taxon>
        <taxon>Methanomicrobia</taxon>
        <taxon>Methanotrichales</taxon>
        <taxon>Methanotrichaceae</taxon>
        <taxon>Methanothrix</taxon>
    </lineage>
</organism>
<dbReference type="FunFam" id="3.40.50.300:FF:000224">
    <property type="entry name" value="Energy-coupling factor transporter ATP-binding protein EcfA"/>
    <property type="match status" value="1"/>
</dbReference>
<keyword evidence="4" id="KW-1003">Cell membrane</keyword>
<evidence type="ECO:0000256" key="1">
    <source>
        <dbReference type="ARBA" id="ARBA00004236"/>
    </source>
</evidence>
<comment type="function">
    <text evidence="9">Probably part of an ABC transporter complex. Responsible for energy coupling to the transport system.</text>
</comment>
<evidence type="ECO:0000256" key="2">
    <source>
        <dbReference type="ARBA" id="ARBA00005417"/>
    </source>
</evidence>
<sequence>MRWSEMNVIFDLRNVSYIYNGRLKALEDINLRISQGEQVALLGANGSGKSTLLAIIDALIYPTSGQYYAFGTHVNEEIFGTLKDNEFKRFFRSKVGFVFQNPDVQLFSSTVFDEIAFGPHQLDMPMEEVGRRVEELMEMLGISKLRNRAPHTLSGGEKKKVCIASVLATNPDVLLLDEPTAGLDPRSQLWLIELLNELASCGKTIITATHDLDIIDKISRRAIVIGENHRVVVDRGVDDVLNDIDLLLETNLIHEHMHRHGRLIHRHPHAHRDEHAHSHIHE</sequence>
<comment type="subcellular location">
    <subcellularLocation>
        <location evidence="1">Cell membrane</location>
    </subcellularLocation>
</comment>
<dbReference type="InterPro" id="IPR017871">
    <property type="entry name" value="ABC_transporter-like_CS"/>
</dbReference>
<evidence type="ECO:0000313" key="12">
    <source>
        <dbReference type="Proteomes" id="UP000000674"/>
    </source>
</evidence>
<dbReference type="HOGENOM" id="CLU_000604_1_22_2"/>
<evidence type="ECO:0000259" key="10">
    <source>
        <dbReference type="PROSITE" id="PS50893"/>
    </source>
</evidence>
<evidence type="ECO:0000256" key="8">
    <source>
        <dbReference type="ARBA" id="ARBA00023136"/>
    </source>
</evidence>
<dbReference type="CDD" id="cd03225">
    <property type="entry name" value="ABC_cobalt_CbiO_domain1"/>
    <property type="match status" value="1"/>
</dbReference>
<evidence type="ECO:0000256" key="4">
    <source>
        <dbReference type="ARBA" id="ARBA00022475"/>
    </source>
</evidence>
<dbReference type="PROSITE" id="PS50893">
    <property type="entry name" value="ABC_TRANSPORTER_2"/>
    <property type="match status" value="1"/>
</dbReference>
<comment type="similarity">
    <text evidence="2">Belongs to the ABC transporter superfamily.</text>
</comment>
<keyword evidence="7" id="KW-1278">Translocase</keyword>
<name>A0B5C0_METTP</name>
<gene>
    <name evidence="11" type="ordered locus">Mthe_0092</name>
</gene>
<keyword evidence="6" id="KW-0067">ATP-binding</keyword>
<dbReference type="AlphaFoldDB" id="A0B5C0"/>
<dbReference type="InterPro" id="IPR027417">
    <property type="entry name" value="P-loop_NTPase"/>
</dbReference>
<dbReference type="Gene3D" id="3.40.50.300">
    <property type="entry name" value="P-loop containing nucleotide triphosphate hydrolases"/>
    <property type="match status" value="1"/>
</dbReference>
<protein>
    <submittedName>
        <fullName evidence="11">ABC transporter related protein</fullName>
    </submittedName>
</protein>
<dbReference type="KEGG" id="mtp:Mthe_0092"/>
<proteinExistence type="inferred from homology"/>
<dbReference type="SUPFAM" id="SSF52540">
    <property type="entry name" value="P-loop containing nucleoside triphosphate hydrolases"/>
    <property type="match status" value="1"/>
</dbReference>
<evidence type="ECO:0000256" key="6">
    <source>
        <dbReference type="ARBA" id="ARBA00022840"/>
    </source>
</evidence>
<dbReference type="PANTHER" id="PTHR43850">
    <property type="entry name" value="ABC TRANSPORTER ATP-BINDING PROTEIN MA_4021-RELATED"/>
    <property type="match status" value="1"/>
</dbReference>
<dbReference type="GO" id="GO:0055085">
    <property type="term" value="P:transmembrane transport"/>
    <property type="evidence" value="ECO:0007669"/>
    <property type="project" value="InterPro"/>
</dbReference>
<feature type="domain" description="ABC transporter" evidence="10">
    <location>
        <begin position="10"/>
        <end position="252"/>
    </location>
</feature>
<dbReference type="InterPro" id="IPR015856">
    <property type="entry name" value="ABC_transpr_CbiO/EcfA_su"/>
</dbReference>
<dbReference type="SMART" id="SM00382">
    <property type="entry name" value="AAA"/>
    <property type="match status" value="1"/>
</dbReference>
<dbReference type="EMBL" id="CP000477">
    <property type="protein sequence ID" value="ABK13894.1"/>
    <property type="molecule type" value="Genomic_DNA"/>
</dbReference>
<dbReference type="STRING" id="349307.Mthe_0092"/>
<dbReference type="PROSITE" id="PS00211">
    <property type="entry name" value="ABC_TRANSPORTER_1"/>
    <property type="match status" value="1"/>
</dbReference>
<evidence type="ECO:0000256" key="9">
    <source>
        <dbReference type="ARBA" id="ARBA00025157"/>
    </source>
</evidence>
<dbReference type="Proteomes" id="UP000000674">
    <property type="component" value="Chromosome"/>
</dbReference>
<keyword evidence="5" id="KW-0547">Nucleotide-binding</keyword>
<keyword evidence="3" id="KW-0813">Transport</keyword>
<evidence type="ECO:0000256" key="5">
    <source>
        <dbReference type="ARBA" id="ARBA00022741"/>
    </source>
</evidence>
<evidence type="ECO:0000256" key="7">
    <source>
        <dbReference type="ARBA" id="ARBA00022967"/>
    </source>
</evidence>
<evidence type="ECO:0000313" key="11">
    <source>
        <dbReference type="EMBL" id="ABK13894.1"/>
    </source>
</evidence>
<keyword evidence="8" id="KW-0472">Membrane</keyword>
<dbReference type="Pfam" id="PF00005">
    <property type="entry name" value="ABC_tran"/>
    <property type="match status" value="1"/>
</dbReference>
<dbReference type="InterPro" id="IPR003593">
    <property type="entry name" value="AAA+_ATPase"/>
</dbReference>
<dbReference type="GO" id="GO:0005886">
    <property type="term" value="C:plasma membrane"/>
    <property type="evidence" value="ECO:0007669"/>
    <property type="project" value="UniProtKB-SubCell"/>
</dbReference>
<dbReference type="InterPro" id="IPR003439">
    <property type="entry name" value="ABC_transporter-like_ATP-bd"/>
</dbReference>
<dbReference type="GO" id="GO:0005524">
    <property type="term" value="F:ATP binding"/>
    <property type="evidence" value="ECO:0007669"/>
    <property type="project" value="UniProtKB-KW"/>
</dbReference>
<reference evidence="11 12" key="1">
    <citation type="submission" date="2006-10" db="EMBL/GenBank/DDBJ databases">
        <title>Complete sequence of Methanosaeta thermophila PT.</title>
        <authorList>
            <consortium name="US DOE Joint Genome Institute"/>
            <person name="Copeland A."/>
            <person name="Lucas S."/>
            <person name="Lapidus A."/>
            <person name="Barry K."/>
            <person name="Detter J.C."/>
            <person name="Glavina del Rio T."/>
            <person name="Hammon N."/>
            <person name="Israni S."/>
            <person name="Pitluck S."/>
            <person name="Chain P."/>
            <person name="Malfatti S."/>
            <person name="Shin M."/>
            <person name="Vergez L."/>
            <person name="Schmutz J."/>
            <person name="Larimer F."/>
            <person name="Land M."/>
            <person name="Hauser L."/>
            <person name="Kyrpides N."/>
            <person name="Kim E."/>
            <person name="Smith K.S."/>
            <person name="Ingram-Smith C."/>
            <person name="Richardson P."/>
        </authorList>
    </citation>
    <scope>NUCLEOTIDE SEQUENCE [LARGE SCALE GENOMIC DNA]</scope>
    <source>
        <strain evidence="12">DSM 6194 / JCM 14653 / NBRC 101360 / PT</strain>
    </source>
</reference>